<protein>
    <recommendedName>
        <fullName evidence="5">NlpC/P60 domain-containing protein</fullName>
    </recommendedName>
</protein>
<dbReference type="EMBL" id="LWGR01000003">
    <property type="protein sequence ID" value="KZM75482.1"/>
    <property type="molecule type" value="Genomic_DNA"/>
</dbReference>
<dbReference type="AlphaFoldDB" id="A0A164PF32"/>
<evidence type="ECO:0000256" key="1">
    <source>
        <dbReference type="ARBA" id="ARBA00007074"/>
    </source>
</evidence>
<evidence type="ECO:0000313" key="6">
    <source>
        <dbReference type="EMBL" id="KZM75482.1"/>
    </source>
</evidence>
<dbReference type="InterPro" id="IPR038765">
    <property type="entry name" value="Papain-like_cys_pep_sf"/>
</dbReference>
<dbReference type="PANTHER" id="PTHR47359:SF3">
    <property type="entry name" value="NLP_P60 DOMAIN-CONTAINING PROTEIN-RELATED"/>
    <property type="match status" value="1"/>
</dbReference>
<keyword evidence="4" id="KW-0788">Thiol protease</keyword>
<dbReference type="SUPFAM" id="SSF54001">
    <property type="entry name" value="Cysteine proteinases"/>
    <property type="match status" value="1"/>
</dbReference>
<evidence type="ECO:0000259" key="5">
    <source>
        <dbReference type="PROSITE" id="PS51935"/>
    </source>
</evidence>
<name>A0A164PF32_9NOCA</name>
<dbReference type="GO" id="GO:0006508">
    <property type="term" value="P:proteolysis"/>
    <property type="evidence" value="ECO:0007669"/>
    <property type="project" value="UniProtKB-KW"/>
</dbReference>
<dbReference type="Proteomes" id="UP000076512">
    <property type="component" value="Unassembled WGS sequence"/>
</dbReference>
<evidence type="ECO:0000256" key="3">
    <source>
        <dbReference type="ARBA" id="ARBA00022801"/>
    </source>
</evidence>
<reference evidence="6 7" key="1">
    <citation type="submission" date="2016-04" db="EMBL/GenBank/DDBJ databases">
        <authorList>
            <person name="Evans L.H."/>
            <person name="Alamgir A."/>
            <person name="Owens N."/>
            <person name="Weber N.D."/>
            <person name="Virtaneva K."/>
            <person name="Barbian K."/>
            <person name="Babar A."/>
            <person name="Rosenke K."/>
        </authorList>
    </citation>
    <scope>NUCLEOTIDE SEQUENCE [LARGE SCALE GENOMIC DNA]</scope>
    <source>
        <strain evidence="6 7">IFM 0406</strain>
    </source>
</reference>
<sequence length="298" mass="31246">MDRLTPRQQQIAAIIIGRGQLRKLPSKALVIAVAVGQDESNLLNLANPSVPESMSLPNDGMGHDHASVGVFQQQPWWGSIPDLMNPAVASDKFYDALLKVPDWQAMPVATAAATVQRNLNGAADYARYEAAASQIVTRIAPALAPVNDMAACAAFGSSAIGRRIAAAAASQIGVTYAWGGGDITGPTQGKHDYGPADRFGDYLKIGWDCSGLTQWSVFQATRKAIARTSEAQSAGGTPIDPASAQPGDLVFFGGTATAHHVGVYLGKGLMVDAPQSGEKVRQEPVAGFGGPVTYRRYG</sequence>
<dbReference type="STRING" id="455432.AWN90_19065"/>
<organism evidence="6 7">
    <name type="scientific">Nocardia terpenica</name>
    <dbReference type="NCBI Taxonomy" id="455432"/>
    <lineage>
        <taxon>Bacteria</taxon>
        <taxon>Bacillati</taxon>
        <taxon>Actinomycetota</taxon>
        <taxon>Actinomycetes</taxon>
        <taxon>Mycobacteriales</taxon>
        <taxon>Nocardiaceae</taxon>
        <taxon>Nocardia</taxon>
    </lineage>
</organism>
<keyword evidence="3" id="KW-0378">Hydrolase</keyword>
<comment type="caution">
    <text evidence="6">The sequence shown here is derived from an EMBL/GenBank/DDBJ whole genome shotgun (WGS) entry which is preliminary data.</text>
</comment>
<dbReference type="Gene3D" id="3.90.1720.10">
    <property type="entry name" value="endopeptidase domain like (from Nostoc punctiforme)"/>
    <property type="match status" value="1"/>
</dbReference>
<dbReference type="InterPro" id="IPR051794">
    <property type="entry name" value="PG_Endopeptidase_C40"/>
</dbReference>
<evidence type="ECO:0000256" key="4">
    <source>
        <dbReference type="ARBA" id="ARBA00022807"/>
    </source>
</evidence>
<dbReference type="PROSITE" id="PS51935">
    <property type="entry name" value="NLPC_P60"/>
    <property type="match status" value="1"/>
</dbReference>
<dbReference type="Pfam" id="PF00877">
    <property type="entry name" value="NLPC_P60"/>
    <property type="match status" value="1"/>
</dbReference>
<dbReference type="InterPro" id="IPR000064">
    <property type="entry name" value="NLP_P60_dom"/>
</dbReference>
<dbReference type="GO" id="GO:0008234">
    <property type="term" value="F:cysteine-type peptidase activity"/>
    <property type="evidence" value="ECO:0007669"/>
    <property type="project" value="UniProtKB-KW"/>
</dbReference>
<accession>A0A164PF32</accession>
<evidence type="ECO:0000313" key="7">
    <source>
        <dbReference type="Proteomes" id="UP000076512"/>
    </source>
</evidence>
<gene>
    <name evidence="6" type="ORF">AWN90_19065</name>
</gene>
<dbReference type="PANTHER" id="PTHR47359">
    <property type="entry name" value="PEPTIDOGLYCAN DL-ENDOPEPTIDASE CWLO"/>
    <property type="match status" value="1"/>
</dbReference>
<keyword evidence="2" id="KW-0645">Protease</keyword>
<evidence type="ECO:0000256" key="2">
    <source>
        <dbReference type="ARBA" id="ARBA00022670"/>
    </source>
</evidence>
<proteinExistence type="inferred from homology"/>
<feature type="domain" description="NlpC/P60" evidence="5">
    <location>
        <begin position="158"/>
        <end position="298"/>
    </location>
</feature>
<comment type="similarity">
    <text evidence="1">Belongs to the peptidase C40 family.</text>
</comment>
<keyword evidence="7" id="KW-1185">Reference proteome</keyword>